<dbReference type="InterPro" id="IPR014752">
    <property type="entry name" value="Arrestin-like_C"/>
</dbReference>
<organism evidence="3 4">
    <name type="scientific">Pseudomassariella vexata</name>
    <dbReference type="NCBI Taxonomy" id="1141098"/>
    <lineage>
        <taxon>Eukaryota</taxon>
        <taxon>Fungi</taxon>
        <taxon>Dikarya</taxon>
        <taxon>Ascomycota</taxon>
        <taxon>Pezizomycotina</taxon>
        <taxon>Sordariomycetes</taxon>
        <taxon>Xylariomycetidae</taxon>
        <taxon>Amphisphaeriales</taxon>
        <taxon>Pseudomassariaceae</taxon>
        <taxon>Pseudomassariella</taxon>
    </lineage>
</organism>
<dbReference type="Proteomes" id="UP000193689">
    <property type="component" value="Unassembled WGS sequence"/>
</dbReference>
<dbReference type="InterPro" id="IPR050357">
    <property type="entry name" value="Arrestin_domain-protein"/>
</dbReference>
<feature type="region of interest" description="Disordered" evidence="1">
    <location>
        <begin position="145"/>
        <end position="171"/>
    </location>
</feature>
<dbReference type="InterPro" id="IPR011022">
    <property type="entry name" value="Arrestin_C-like"/>
</dbReference>
<dbReference type="PANTHER" id="PTHR11188">
    <property type="entry name" value="ARRESTIN DOMAIN CONTAINING PROTEIN"/>
    <property type="match status" value="1"/>
</dbReference>
<dbReference type="SMART" id="SM01017">
    <property type="entry name" value="Arrestin_C"/>
    <property type="match status" value="1"/>
</dbReference>
<dbReference type="GO" id="GO:0031625">
    <property type="term" value="F:ubiquitin protein ligase binding"/>
    <property type="evidence" value="ECO:0007669"/>
    <property type="project" value="TreeGrafter"/>
</dbReference>
<evidence type="ECO:0000256" key="1">
    <source>
        <dbReference type="SAM" id="MobiDB-lite"/>
    </source>
</evidence>
<comment type="caution">
    <text evidence="3">The sequence shown here is derived from an EMBL/GenBank/DDBJ whole genome shotgun (WGS) entry which is preliminary data.</text>
</comment>
<dbReference type="Gene3D" id="2.60.40.640">
    <property type="match status" value="1"/>
</dbReference>
<reference evidence="3 4" key="1">
    <citation type="submission" date="2016-07" db="EMBL/GenBank/DDBJ databases">
        <title>Pervasive Adenine N6-methylation of Active Genes in Fungi.</title>
        <authorList>
            <consortium name="DOE Joint Genome Institute"/>
            <person name="Mondo S.J."/>
            <person name="Dannebaum R.O."/>
            <person name="Kuo R.C."/>
            <person name="Labutti K."/>
            <person name="Haridas S."/>
            <person name="Kuo A."/>
            <person name="Salamov A."/>
            <person name="Ahrendt S.R."/>
            <person name="Lipzen A."/>
            <person name="Sullivan W."/>
            <person name="Andreopoulos W.B."/>
            <person name="Clum A."/>
            <person name="Lindquist E."/>
            <person name="Daum C."/>
            <person name="Ramamoorthy G.K."/>
            <person name="Gryganskyi A."/>
            <person name="Culley D."/>
            <person name="Magnuson J.K."/>
            <person name="James T.Y."/>
            <person name="O'Malley M.A."/>
            <person name="Stajich J.E."/>
            <person name="Spatafora J.W."/>
            <person name="Visel A."/>
            <person name="Grigoriev I.V."/>
        </authorList>
    </citation>
    <scope>NUCLEOTIDE SEQUENCE [LARGE SCALE GENOMIC DNA]</scope>
    <source>
        <strain evidence="3 4">CBS 129021</strain>
    </source>
</reference>
<keyword evidence="4" id="KW-1185">Reference proteome</keyword>
<dbReference type="GO" id="GO:0030674">
    <property type="term" value="F:protein-macromolecule adaptor activity"/>
    <property type="evidence" value="ECO:0007669"/>
    <property type="project" value="TreeGrafter"/>
</dbReference>
<feature type="compositionally biased region" description="Polar residues" evidence="1">
    <location>
        <begin position="145"/>
        <end position="156"/>
    </location>
</feature>
<dbReference type="AlphaFoldDB" id="A0A1Y2EAF2"/>
<accession>A0A1Y2EAF2</accession>
<dbReference type="RefSeq" id="XP_040718855.1">
    <property type="nucleotide sequence ID" value="XM_040861795.1"/>
</dbReference>
<feature type="domain" description="Arrestin C-terminal-like" evidence="2">
    <location>
        <begin position="295"/>
        <end position="513"/>
    </location>
</feature>
<dbReference type="GO" id="GO:0005829">
    <property type="term" value="C:cytosol"/>
    <property type="evidence" value="ECO:0007669"/>
    <property type="project" value="TreeGrafter"/>
</dbReference>
<protein>
    <submittedName>
        <fullName evidence="3">Or S-antigen, C-terminal domain-domain-containing protein</fullName>
    </submittedName>
</protein>
<dbReference type="EMBL" id="MCFJ01000003">
    <property type="protein sequence ID" value="ORY68568.1"/>
    <property type="molecule type" value="Genomic_DNA"/>
</dbReference>
<name>A0A1Y2EAF2_9PEZI</name>
<dbReference type="InParanoid" id="A0A1Y2EAF2"/>
<dbReference type="Pfam" id="PF02752">
    <property type="entry name" value="Arrestin_C"/>
    <property type="match status" value="1"/>
</dbReference>
<proteinExistence type="predicted"/>
<gene>
    <name evidence="3" type="ORF">BCR38DRAFT_455502</name>
</gene>
<dbReference type="FunCoup" id="A0A1Y2EAF2">
    <property type="interactions" value="67"/>
</dbReference>
<dbReference type="GO" id="GO:0070086">
    <property type="term" value="P:ubiquitin-dependent endocytosis"/>
    <property type="evidence" value="ECO:0007669"/>
    <property type="project" value="TreeGrafter"/>
</dbReference>
<evidence type="ECO:0000259" key="2">
    <source>
        <dbReference type="SMART" id="SM01017"/>
    </source>
</evidence>
<evidence type="ECO:0000313" key="4">
    <source>
        <dbReference type="Proteomes" id="UP000193689"/>
    </source>
</evidence>
<dbReference type="PANTHER" id="PTHR11188:SF174">
    <property type="entry name" value="ARRESTIN-RELATED TRAFFICKING ADAPTER 10-RELATED"/>
    <property type="match status" value="1"/>
</dbReference>
<sequence>MGNVLQNPHRNSLMSIRSTKNIMNSAVTEVPKPVASGSGLSCSIILAEPNIFLTGFEHDGHPRHETANSTALLRGKLQLNVSKNVKLKSVTLKLSGKARTEWPEGIPPMKVEQCEEESLRTQVLTFFHAMHETWETQYGNPCTYTIRGSSENTGRSSPGPGHQPASPAQSQLSLALKNRPGHLTAKEYKRLSLQSVQSRSFGKGDSPGGSPAQLKGYKVFYPGTYEYSFELPIDHHQLETCKLQFGSVKWELDTIVERAGAFKPNLHGAKEVCIVRVPDQLSLEMTEPISISRKWEDQLHYDIMISGKSFPIGTKIPIAFKLTPLAKVQVHKLKVFVTESIEYWTNDRRVTRKDPGRKILLLEKSAGKPLDKQYENSEVRVLSGGELSPDERHEARVAAARRRTLEASKAHTIPQPLPDPSDNLLGDLDLGLESYWGSTEIEMNVQIPTCEQMAKDKSVRLNPDCSWKNVNVFHWIKIVMRISRLDPEDPAGKRRRHFEISIDSPFTVLNCRATQANTSLPQYSDAEQPMFRQKATCGCPDANIIATDPSPASSTGTIPSVDPSPINPESSTLAPPPAAHIGTQAQAGGTQQVQRPIHLLRYPSFNPPAFDADDAPPPVATPPPHYDVVVGTPSVDGLADYFARLADYDDGDSDGSDEGEMPSRILERTGRVNVANPRTPGGRLMPSRSLEIERPTVPMTLNMAGALNQRRG</sequence>
<dbReference type="GeneID" id="63778007"/>
<evidence type="ECO:0000313" key="3">
    <source>
        <dbReference type="EMBL" id="ORY68568.1"/>
    </source>
</evidence>
<dbReference type="OrthoDB" id="2238745at2759"/>
<dbReference type="STRING" id="1141098.A0A1Y2EAF2"/>